<dbReference type="InterPro" id="IPR046347">
    <property type="entry name" value="bZIP_sf"/>
</dbReference>
<organism evidence="2 3">
    <name type="scientific">Galdieria yellowstonensis</name>
    <dbReference type="NCBI Taxonomy" id="3028027"/>
    <lineage>
        <taxon>Eukaryota</taxon>
        <taxon>Rhodophyta</taxon>
        <taxon>Bangiophyceae</taxon>
        <taxon>Galdieriales</taxon>
        <taxon>Galdieriaceae</taxon>
        <taxon>Galdieria</taxon>
    </lineage>
</organism>
<dbReference type="SUPFAM" id="SSF57959">
    <property type="entry name" value="Leucine zipper domain"/>
    <property type="match status" value="1"/>
</dbReference>
<dbReference type="GO" id="GO:0003700">
    <property type="term" value="F:DNA-binding transcription factor activity"/>
    <property type="evidence" value="ECO:0007669"/>
    <property type="project" value="InterPro"/>
</dbReference>
<dbReference type="PROSITE" id="PS00036">
    <property type="entry name" value="BZIP_BASIC"/>
    <property type="match status" value="1"/>
</dbReference>
<accession>A0AAV9ICF6</accession>
<dbReference type="InterPro" id="IPR004827">
    <property type="entry name" value="bZIP"/>
</dbReference>
<keyword evidence="3" id="KW-1185">Reference proteome</keyword>
<reference evidence="2 3" key="1">
    <citation type="submission" date="2022-07" db="EMBL/GenBank/DDBJ databases">
        <title>Genome-wide signatures of adaptation to extreme environments.</title>
        <authorList>
            <person name="Cho C.H."/>
            <person name="Yoon H.S."/>
        </authorList>
    </citation>
    <scope>NUCLEOTIDE SEQUENCE [LARGE SCALE GENOMIC DNA]</scope>
    <source>
        <strain evidence="2 3">108.79 E11</strain>
    </source>
</reference>
<evidence type="ECO:0000259" key="1">
    <source>
        <dbReference type="PROSITE" id="PS00036"/>
    </source>
</evidence>
<dbReference type="Proteomes" id="UP001300502">
    <property type="component" value="Unassembled WGS sequence"/>
</dbReference>
<name>A0AAV9ICF6_9RHOD</name>
<proteinExistence type="predicted"/>
<sequence>MGSFEDIFDTLKGDWEFESDQLACKSKELLFTEESFEDFEKLKSSANSKPALTGQNSPWWQDIGLKCPLSLSRHEDGLESFDKCSCITQSCSDNSPMAPMADNVDWNNNYEKVVENCLMQDGTTWDGLWDDDSYYSIVSFTEDASSEKGACEPEEQPLSSPSKRRKHVEVFSLDQLKDLKGSTSAEGRKMTAEERALMLYKRKLRNRYSAARSRRRRSIILNEINEQVFSLKSFIKTLQCRLLVCEREDFLSTLNERFEEIRTSLFAQWERLLSVEYQIAILRAKLMGTKVKGITSMENKAERSISFTSV</sequence>
<protein>
    <recommendedName>
        <fullName evidence="1">BZIP domain-containing protein</fullName>
    </recommendedName>
</protein>
<evidence type="ECO:0000313" key="3">
    <source>
        <dbReference type="Proteomes" id="UP001300502"/>
    </source>
</evidence>
<dbReference type="EMBL" id="JANCYU010000028">
    <property type="protein sequence ID" value="KAK4525080.1"/>
    <property type="molecule type" value="Genomic_DNA"/>
</dbReference>
<evidence type="ECO:0000313" key="2">
    <source>
        <dbReference type="EMBL" id="KAK4525080.1"/>
    </source>
</evidence>
<comment type="caution">
    <text evidence="2">The sequence shown here is derived from an EMBL/GenBank/DDBJ whole genome shotgun (WGS) entry which is preliminary data.</text>
</comment>
<gene>
    <name evidence="2" type="ORF">GAYE_SCF08G2985</name>
</gene>
<dbReference type="AlphaFoldDB" id="A0AAV9ICF6"/>
<feature type="domain" description="BZIP" evidence="1">
    <location>
        <begin position="201"/>
        <end position="216"/>
    </location>
</feature>